<feature type="transmembrane region" description="Helical" evidence="6">
    <location>
        <begin position="72"/>
        <end position="93"/>
    </location>
</feature>
<evidence type="ECO:0000256" key="5">
    <source>
        <dbReference type="ARBA" id="ARBA00038359"/>
    </source>
</evidence>
<evidence type="ECO:0000313" key="8">
    <source>
        <dbReference type="EMBL" id="KAH7376747.1"/>
    </source>
</evidence>
<dbReference type="InterPro" id="IPR052337">
    <property type="entry name" value="SAT4-like"/>
</dbReference>
<dbReference type="EMBL" id="JAGPXD010000001">
    <property type="protein sequence ID" value="KAH7376747.1"/>
    <property type="molecule type" value="Genomic_DNA"/>
</dbReference>
<evidence type="ECO:0000259" key="7">
    <source>
        <dbReference type="Pfam" id="PF20684"/>
    </source>
</evidence>
<comment type="similarity">
    <text evidence="5">Belongs to the SAT4 family.</text>
</comment>
<feature type="transmembrane region" description="Helical" evidence="6">
    <location>
        <begin position="34"/>
        <end position="51"/>
    </location>
</feature>
<comment type="subcellular location">
    <subcellularLocation>
        <location evidence="1">Membrane</location>
        <topology evidence="1">Multi-pass membrane protein</topology>
    </subcellularLocation>
</comment>
<evidence type="ECO:0000313" key="9">
    <source>
        <dbReference type="Proteomes" id="UP000813385"/>
    </source>
</evidence>
<evidence type="ECO:0000256" key="3">
    <source>
        <dbReference type="ARBA" id="ARBA00022989"/>
    </source>
</evidence>
<feature type="transmembrane region" description="Helical" evidence="6">
    <location>
        <begin position="148"/>
        <end position="174"/>
    </location>
</feature>
<dbReference type="PANTHER" id="PTHR33048">
    <property type="entry name" value="PTH11-LIKE INTEGRAL MEMBRANE PROTEIN (AFU_ORTHOLOGUE AFUA_5G11245)"/>
    <property type="match status" value="1"/>
</dbReference>
<accession>A0A8K0TU19</accession>
<dbReference type="GO" id="GO:0016020">
    <property type="term" value="C:membrane"/>
    <property type="evidence" value="ECO:0007669"/>
    <property type="project" value="UniProtKB-SubCell"/>
</dbReference>
<dbReference type="PANTHER" id="PTHR33048:SF124">
    <property type="entry name" value="INTEGRAL MEMBRANE PROTEIN"/>
    <property type="match status" value="1"/>
</dbReference>
<keyword evidence="4 6" id="KW-0472">Membrane</keyword>
<feature type="transmembrane region" description="Helical" evidence="6">
    <location>
        <begin position="113"/>
        <end position="136"/>
    </location>
</feature>
<feature type="transmembrane region" description="Helical" evidence="6">
    <location>
        <begin position="194"/>
        <end position="216"/>
    </location>
</feature>
<evidence type="ECO:0000256" key="4">
    <source>
        <dbReference type="ARBA" id="ARBA00023136"/>
    </source>
</evidence>
<dbReference type="OrthoDB" id="5393606at2759"/>
<evidence type="ECO:0000256" key="6">
    <source>
        <dbReference type="SAM" id="Phobius"/>
    </source>
</evidence>
<protein>
    <submittedName>
        <fullName evidence="8">Integral membrane protein</fullName>
    </submittedName>
</protein>
<organism evidence="8 9">
    <name type="scientific">Plectosphaerella cucumerina</name>
    <dbReference type="NCBI Taxonomy" id="40658"/>
    <lineage>
        <taxon>Eukaryota</taxon>
        <taxon>Fungi</taxon>
        <taxon>Dikarya</taxon>
        <taxon>Ascomycota</taxon>
        <taxon>Pezizomycotina</taxon>
        <taxon>Sordariomycetes</taxon>
        <taxon>Hypocreomycetidae</taxon>
        <taxon>Glomerellales</taxon>
        <taxon>Plectosphaerellaceae</taxon>
        <taxon>Plectosphaerella</taxon>
    </lineage>
</organism>
<gene>
    <name evidence="8" type="ORF">B0T11DRAFT_346880</name>
</gene>
<keyword evidence="9" id="KW-1185">Reference proteome</keyword>
<keyword evidence="3 6" id="KW-1133">Transmembrane helix</keyword>
<evidence type="ECO:0000256" key="2">
    <source>
        <dbReference type="ARBA" id="ARBA00022692"/>
    </source>
</evidence>
<evidence type="ECO:0000256" key="1">
    <source>
        <dbReference type="ARBA" id="ARBA00004141"/>
    </source>
</evidence>
<name>A0A8K0TU19_9PEZI</name>
<comment type="caution">
    <text evidence="8">The sequence shown here is derived from an EMBL/GenBank/DDBJ whole genome shotgun (WGS) entry which is preliminary data.</text>
</comment>
<dbReference type="InterPro" id="IPR049326">
    <property type="entry name" value="Rhodopsin_dom_fungi"/>
</dbReference>
<feature type="transmembrane region" description="Helical" evidence="6">
    <location>
        <begin position="228"/>
        <end position="248"/>
    </location>
</feature>
<proteinExistence type="inferred from homology"/>
<dbReference type="Proteomes" id="UP000813385">
    <property type="component" value="Unassembled WGS sequence"/>
</dbReference>
<keyword evidence="2 6" id="KW-0812">Transmembrane</keyword>
<dbReference type="AlphaFoldDB" id="A0A8K0TU19"/>
<feature type="domain" description="Rhodopsin" evidence="7">
    <location>
        <begin position="53"/>
        <end position="290"/>
    </location>
</feature>
<sequence>MSLLARAVERVGVLPAPEGYVVDFDNPQRQAVPHAYWIAGVGGILTVLMMAQRLYTKIFLIGKFQMDDVFLVLAWLISFLTVGLCVHMFASGAGGVHGWETDATTFNIFLMDVYLAAAIYIVGGSFAKISLVIFYFRLSPQRWFRLATWASLLFIAGYTIGIFFALIFACTPIAMSFDITNQTGTCINRPSLYIATAVVNIMSDIVLFCLPLPIVVKLQVPRRQKLGLLLIFLLGSITIVTSIIRVSILPQMLTSADQTWVISWASVWIIVEANLFIICASLPTLRKFLKHVAPKLVGESIYGRSSKGATGAGTAPPSALRTIGSVTASGVGKKHRNQYSQFDFADDASQQGGRNECIVMSRYSSSGVEEGHEDRVWADDGSERAIVKEGGKEVGKIIRTKTVTVEYHQSK</sequence>
<feature type="transmembrane region" description="Helical" evidence="6">
    <location>
        <begin position="260"/>
        <end position="285"/>
    </location>
</feature>
<dbReference type="Pfam" id="PF20684">
    <property type="entry name" value="Fung_rhodopsin"/>
    <property type="match status" value="1"/>
</dbReference>
<reference evidence="8" key="1">
    <citation type="journal article" date="2021" name="Nat. Commun.">
        <title>Genetic determinants of endophytism in the Arabidopsis root mycobiome.</title>
        <authorList>
            <person name="Mesny F."/>
            <person name="Miyauchi S."/>
            <person name="Thiergart T."/>
            <person name="Pickel B."/>
            <person name="Atanasova L."/>
            <person name="Karlsson M."/>
            <person name="Huettel B."/>
            <person name="Barry K.W."/>
            <person name="Haridas S."/>
            <person name="Chen C."/>
            <person name="Bauer D."/>
            <person name="Andreopoulos W."/>
            <person name="Pangilinan J."/>
            <person name="LaButti K."/>
            <person name="Riley R."/>
            <person name="Lipzen A."/>
            <person name="Clum A."/>
            <person name="Drula E."/>
            <person name="Henrissat B."/>
            <person name="Kohler A."/>
            <person name="Grigoriev I.V."/>
            <person name="Martin F.M."/>
            <person name="Hacquard S."/>
        </authorList>
    </citation>
    <scope>NUCLEOTIDE SEQUENCE</scope>
    <source>
        <strain evidence="8">MPI-CAGE-AT-0016</strain>
    </source>
</reference>